<dbReference type="Gene3D" id="1.10.1900.20">
    <property type="entry name" value="Ribosomal protein L20"/>
    <property type="match status" value="1"/>
</dbReference>
<accession>A0A7S8WWV3</accession>
<dbReference type="AlphaFoldDB" id="A0A7S8WWV3"/>
<dbReference type="InterPro" id="IPR049946">
    <property type="entry name" value="RIBOSOMAL_L20_CS"/>
</dbReference>
<reference evidence="12" key="1">
    <citation type="submission" date="2020-10" db="EMBL/GenBank/DDBJ databases">
        <authorList>
            <person name="Shi D."/>
            <person name="Li J."/>
            <person name="Li Y."/>
            <person name="Li Y."/>
            <person name="Xie L."/>
        </authorList>
    </citation>
    <scope>NUCLEOTIDE SEQUENCE</scope>
</reference>
<dbReference type="GO" id="GO:0005840">
    <property type="term" value="C:ribosome"/>
    <property type="evidence" value="ECO:0007669"/>
    <property type="project" value="UniProtKB-KW"/>
</dbReference>
<dbReference type="Gene3D" id="6.10.160.10">
    <property type="match status" value="1"/>
</dbReference>
<evidence type="ECO:0000256" key="6">
    <source>
        <dbReference type="ARBA" id="ARBA00022980"/>
    </source>
</evidence>
<evidence type="ECO:0000256" key="11">
    <source>
        <dbReference type="RuleBase" id="RU004311"/>
    </source>
</evidence>
<keyword evidence="6 9" id="KW-0689">Ribosomal protein</keyword>
<comment type="subcellular location">
    <subcellularLocation>
        <location evidence="1 9">Plastid</location>
        <location evidence="1 9">Chloroplast</location>
    </subcellularLocation>
</comment>
<evidence type="ECO:0000256" key="7">
    <source>
        <dbReference type="ARBA" id="ARBA00023274"/>
    </source>
</evidence>
<dbReference type="HAMAP" id="MF_00382">
    <property type="entry name" value="Ribosomal_bL20"/>
    <property type="match status" value="1"/>
</dbReference>
<evidence type="ECO:0000256" key="1">
    <source>
        <dbReference type="ARBA" id="ARBA00004229"/>
    </source>
</evidence>
<dbReference type="PRINTS" id="PR00062">
    <property type="entry name" value="RIBOSOMALL20"/>
</dbReference>
<evidence type="ECO:0000256" key="10">
    <source>
        <dbReference type="RuleBase" id="RU000561"/>
    </source>
</evidence>
<protein>
    <recommendedName>
        <fullName evidence="8 9">Large ribosomal subunit protein bL20c</fullName>
    </recommendedName>
</protein>
<dbReference type="FunFam" id="1.10.1900.20:FF:000001">
    <property type="entry name" value="50S ribosomal protein L20"/>
    <property type="match status" value="1"/>
</dbReference>
<dbReference type="GO" id="GO:0019843">
    <property type="term" value="F:rRNA binding"/>
    <property type="evidence" value="ECO:0007669"/>
    <property type="project" value="UniProtKB-UniRule"/>
</dbReference>
<dbReference type="GO" id="GO:0000027">
    <property type="term" value="P:ribosomal large subunit assembly"/>
    <property type="evidence" value="ECO:0007669"/>
    <property type="project" value="UniProtKB-UniRule"/>
</dbReference>
<dbReference type="InterPro" id="IPR005813">
    <property type="entry name" value="Ribosomal_bL20"/>
</dbReference>
<keyword evidence="5 9" id="KW-0694">RNA-binding</keyword>
<evidence type="ECO:0000256" key="2">
    <source>
        <dbReference type="ARBA" id="ARBA00007698"/>
    </source>
</evidence>
<keyword evidence="3 12" id="KW-0934">Plastid</keyword>
<keyword evidence="4 9" id="KW-0699">rRNA-binding</keyword>
<dbReference type="CDD" id="cd07026">
    <property type="entry name" value="Ribosomal_L20"/>
    <property type="match status" value="1"/>
</dbReference>
<evidence type="ECO:0000313" key="12">
    <source>
        <dbReference type="EMBL" id="QPF24581.1"/>
    </source>
</evidence>
<evidence type="ECO:0000256" key="3">
    <source>
        <dbReference type="ARBA" id="ARBA00022640"/>
    </source>
</evidence>
<keyword evidence="7 9" id="KW-0687">Ribonucleoprotein</keyword>
<dbReference type="GeneID" id="63653293"/>
<organism evidence="12">
    <name type="scientific">Gynandropsis gynandra</name>
    <name type="common">spiderwisp</name>
    <dbReference type="NCBI Taxonomy" id="190802"/>
    <lineage>
        <taxon>Eukaryota</taxon>
        <taxon>Viridiplantae</taxon>
        <taxon>Streptophyta</taxon>
        <taxon>Embryophyta</taxon>
        <taxon>Tracheophyta</taxon>
        <taxon>Spermatophyta</taxon>
        <taxon>Magnoliopsida</taxon>
        <taxon>eudicotyledons</taxon>
        <taxon>Gunneridae</taxon>
        <taxon>Pentapetalae</taxon>
        <taxon>rosids</taxon>
        <taxon>malvids</taxon>
        <taxon>Brassicales</taxon>
        <taxon>Cleomaceae</taxon>
        <taxon>Gynandropsis</taxon>
    </lineage>
</organism>
<evidence type="ECO:0000256" key="4">
    <source>
        <dbReference type="ARBA" id="ARBA00022730"/>
    </source>
</evidence>
<dbReference type="GO" id="GO:0003735">
    <property type="term" value="F:structural constituent of ribosome"/>
    <property type="evidence" value="ECO:0007669"/>
    <property type="project" value="InterPro"/>
</dbReference>
<evidence type="ECO:0000256" key="5">
    <source>
        <dbReference type="ARBA" id="ARBA00022884"/>
    </source>
</evidence>
<dbReference type="GO" id="GO:0009507">
    <property type="term" value="C:chloroplast"/>
    <property type="evidence" value="ECO:0007669"/>
    <property type="project" value="UniProtKB-SubCell"/>
</dbReference>
<dbReference type="RefSeq" id="YP_010044548.1">
    <property type="nucleotide sequence ID" value="NC_054276.1"/>
</dbReference>
<dbReference type="GO" id="GO:1990904">
    <property type="term" value="C:ribonucleoprotein complex"/>
    <property type="evidence" value="ECO:0007669"/>
    <property type="project" value="UniProtKB-KW"/>
</dbReference>
<dbReference type="PROSITE" id="PS00937">
    <property type="entry name" value="RIBOSOMAL_L20"/>
    <property type="match status" value="1"/>
</dbReference>
<dbReference type="GO" id="GO:0006412">
    <property type="term" value="P:translation"/>
    <property type="evidence" value="ECO:0007669"/>
    <property type="project" value="InterPro"/>
</dbReference>
<dbReference type="SUPFAM" id="SSF74731">
    <property type="entry name" value="Ribosomal protein L20"/>
    <property type="match status" value="1"/>
</dbReference>
<evidence type="ECO:0000256" key="9">
    <source>
        <dbReference type="HAMAP-Rule" id="MF_00382"/>
    </source>
</evidence>
<gene>
    <name evidence="9 12" type="primary">rpl20</name>
</gene>
<dbReference type="InterPro" id="IPR035566">
    <property type="entry name" value="Ribosomal_protein_bL20_C"/>
</dbReference>
<name>A0A7S8WWV3_9ROSI</name>
<comment type="function">
    <text evidence="9 11">Binds directly to 23S ribosomal RNA and is necessary for the in vitro assembly process of the 50S ribosomal subunit. It is not involved in the protein synthesizing functions of that subunit.</text>
</comment>
<proteinExistence type="inferred from homology"/>
<dbReference type="PANTHER" id="PTHR10986">
    <property type="entry name" value="39S RIBOSOMAL PROTEIN L20"/>
    <property type="match status" value="1"/>
</dbReference>
<dbReference type="EMBL" id="MW123058">
    <property type="protein sequence ID" value="QPF24581.1"/>
    <property type="molecule type" value="Genomic_DNA"/>
</dbReference>
<geneLocation type="chloroplast" evidence="12"/>
<evidence type="ECO:0000256" key="8">
    <source>
        <dbReference type="ARBA" id="ARBA00035295"/>
    </source>
</evidence>
<comment type="similarity">
    <text evidence="2 9 10">Belongs to the bacterial ribosomal protein bL20 family.</text>
</comment>
<dbReference type="Pfam" id="PF00453">
    <property type="entry name" value="Ribosomal_L20"/>
    <property type="match status" value="1"/>
</dbReference>
<dbReference type="NCBIfam" id="TIGR01032">
    <property type="entry name" value="rplT_bact"/>
    <property type="match status" value="1"/>
</dbReference>
<sequence>MTRIKRGYIARRRRTKIRLFASSFRGAHSRLTRTITQQRIRALVSAHRGRGRRKRDFRRLWITRINAVIRENGVLNSYNRFIHNLYKKQLLLNRKILAQIALLNRSCLYTILNEVIK</sequence>
<keyword evidence="12" id="KW-0150">Chloroplast</keyword>